<evidence type="ECO:0000313" key="2">
    <source>
        <dbReference type="Ensembl" id="ENSMPUP00000014848.1"/>
    </source>
</evidence>
<dbReference type="HOGENOM" id="CLU_2526891_0_0_1"/>
<feature type="signal peptide" evidence="1">
    <location>
        <begin position="1"/>
        <end position="25"/>
    </location>
</feature>
<dbReference type="STRING" id="9669.ENSMPUP00000014848"/>
<dbReference type="EMBL" id="AEYP01076036">
    <property type="status" value="NOT_ANNOTATED_CDS"/>
    <property type="molecule type" value="Genomic_DNA"/>
</dbReference>
<protein>
    <submittedName>
        <fullName evidence="2">Uncharacterized protein</fullName>
    </submittedName>
</protein>
<keyword evidence="1" id="KW-0732">Signal</keyword>
<dbReference type="Ensembl" id="ENSMPUT00000015084.1">
    <property type="protein sequence ID" value="ENSMPUP00000014848.1"/>
    <property type="gene ID" value="ENSMPUG00000014959.1"/>
</dbReference>
<reference evidence="2" key="1">
    <citation type="submission" date="2024-06" db="UniProtKB">
        <authorList>
            <consortium name="Ensembl"/>
        </authorList>
    </citation>
    <scope>IDENTIFICATION</scope>
</reference>
<dbReference type="AlphaFoldDB" id="M3YU38"/>
<evidence type="ECO:0000256" key="1">
    <source>
        <dbReference type="SAM" id="SignalP"/>
    </source>
</evidence>
<dbReference type="InParanoid" id="M3YU38"/>
<organism evidence="2">
    <name type="scientific">Mustela putorius furo</name>
    <name type="common">European domestic ferret</name>
    <name type="synonym">Mustela furo</name>
    <dbReference type="NCBI Taxonomy" id="9669"/>
    <lineage>
        <taxon>Eukaryota</taxon>
        <taxon>Metazoa</taxon>
        <taxon>Chordata</taxon>
        <taxon>Craniata</taxon>
        <taxon>Vertebrata</taxon>
        <taxon>Euteleostomi</taxon>
        <taxon>Mammalia</taxon>
        <taxon>Eutheria</taxon>
        <taxon>Laurasiatheria</taxon>
        <taxon>Carnivora</taxon>
        <taxon>Caniformia</taxon>
        <taxon>Musteloidea</taxon>
        <taxon>Mustelidae</taxon>
        <taxon>Mustelinae</taxon>
        <taxon>Mustela</taxon>
    </lineage>
</organism>
<dbReference type="EMBL" id="AEYP01076038">
    <property type="status" value="NOT_ANNOTATED_CDS"/>
    <property type="molecule type" value="Genomic_DNA"/>
</dbReference>
<dbReference type="EMBL" id="AEYP01076039">
    <property type="status" value="NOT_ANNOTATED_CDS"/>
    <property type="molecule type" value="Genomic_DNA"/>
</dbReference>
<dbReference type="EMBL" id="AEYP01076037">
    <property type="status" value="NOT_ANNOTATED_CDS"/>
    <property type="molecule type" value="Genomic_DNA"/>
</dbReference>
<feature type="chain" id="PRO_5004045284" evidence="1">
    <location>
        <begin position="26"/>
        <end position="84"/>
    </location>
</feature>
<proteinExistence type="predicted"/>
<dbReference type="EMBL" id="AEYP01076041">
    <property type="status" value="NOT_ANNOTATED_CDS"/>
    <property type="molecule type" value="Genomic_DNA"/>
</dbReference>
<accession>M3YU38</accession>
<name>M3YU38_MUSPF</name>
<dbReference type="EMBL" id="AEYP01076042">
    <property type="status" value="NOT_ANNOTATED_CDS"/>
    <property type="molecule type" value="Genomic_DNA"/>
</dbReference>
<dbReference type="EMBL" id="AEYP01076043">
    <property type="status" value="NOT_ANNOTATED_CDS"/>
    <property type="molecule type" value="Genomic_DNA"/>
</dbReference>
<dbReference type="EMBL" id="AEYP01076040">
    <property type="status" value="NOT_ANNOTATED_CDS"/>
    <property type="molecule type" value="Genomic_DNA"/>
</dbReference>
<sequence length="84" mass="9911">MKWKHIPFLVTISLLSLSKDHLLLAQLIPGPEFEPTLNYLTPKPRMMLLRPCQFILPSHCMSYKIFPILFVTYNHRQDRKSSTQ</sequence>